<reference evidence="1 2" key="1">
    <citation type="journal article" date="2016" name="Int. J. Syst. Evol. Microbiol.">
        <title>Pontibacter aydingkolensis sp. nov., isolated from soil of a salt lake.</title>
        <authorList>
            <person name="Osman G."/>
            <person name="Zhang T."/>
            <person name="Lou K."/>
            <person name="Gao Y."/>
            <person name="Chang W."/>
            <person name="Lin Q."/>
            <person name="Yang H.M."/>
            <person name="Huo X.D."/>
            <person name="Wang N."/>
        </authorList>
    </citation>
    <scope>NUCLEOTIDE SEQUENCE [LARGE SCALE GENOMIC DNA]</scope>
    <source>
        <strain evidence="1 2">KACC 19255</strain>
    </source>
</reference>
<protein>
    <recommendedName>
        <fullName evidence="3">Lipoprotein</fullName>
    </recommendedName>
</protein>
<evidence type="ECO:0000313" key="2">
    <source>
        <dbReference type="Proteomes" id="UP000813018"/>
    </source>
</evidence>
<organism evidence="1 2">
    <name type="scientific">Pontibacter aydingkolensis</name>
    <dbReference type="NCBI Taxonomy" id="1911536"/>
    <lineage>
        <taxon>Bacteria</taxon>
        <taxon>Pseudomonadati</taxon>
        <taxon>Bacteroidota</taxon>
        <taxon>Cytophagia</taxon>
        <taxon>Cytophagales</taxon>
        <taxon>Hymenobacteraceae</taxon>
        <taxon>Pontibacter</taxon>
    </lineage>
</organism>
<proteinExistence type="predicted"/>
<gene>
    <name evidence="1" type="ORF">K0O23_06960</name>
</gene>
<accession>A0ABS7CSI4</accession>
<evidence type="ECO:0008006" key="3">
    <source>
        <dbReference type="Google" id="ProtNLM"/>
    </source>
</evidence>
<dbReference type="Proteomes" id="UP000813018">
    <property type="component" value="Unassembled WGS sequence"/>
</dbReference>
<dbReference type="RefSeq" id="WP_219876680.1">
    <property type="nucleotide sequence ID" value="NZ_JAHYXK010000004.1"/>
</dbReference>
<name>A0ABS7CSI4_9BACT</name>
<keyword evidence="2" id="KW-1185">Reference proteome</keyword>
<comment type="caution">
    <text evidence="1">The sequence shown here is derived from an EMBL/GenBank/DDBJ whole genome shotgun (WGS) entry which is preliminary data.</text>
</comment>
<dbReference type="PROSITE" id="PS51257">
    <property type="entry name" value="PROKAR_LIPOPROTEIN"/>
    <property type="match status" value="1"/>
</dbReference>
<sequence length="214" mass="24555">MKELKHTRMLLQVLACLFLMLLSCSEKSSRDLYKELTVSPKPENLQSPQKIKAIEDPELRERVSANFQVDQDEYAKLVSEYGRAIAERKAFSKSFIKFAEISNRDMYVADYYHLSSSEVKNDTLLLNFEAKDLVGGTYFGFIVTNGKFKGRFGHTLRCMTDEVPAVVVQYDSLTLNKNSYIKGDTIYGEYFIKALNKTDDVEFLSKGMFRSIVE</sequence>
<evidence type="ECO:0000313" key="1">
    <source>
        <dbReference type="EMBL" id="MBW7466802.1"/>
    </source>
</evidence>
<dbReference type="EMBL" id="JAHYXK010000004">
    <property type="protein sequence ID" value="MBW7466802.1"/>
    <property type="molecule type" value="Genomic_DNA"/>
</dbReference>